<protein>
    <submittedName>
        <fullName evidence="1">Uncharacterized protein</fullName>
    </submittedName>
</protein>
<reference evidence="1 2" key="1">
    <citation type="submission" date="2018-03" db="EMBL/GenBank/DDBJ databases">
        <title>Finding Nemo's genes: A chromosome-scale reference assembly of the genome of the orange clownfish Amphiprion percula.</title>
        <authorList>
            <person name="Lehmann R."/>
        </authorList>
    </citation>
    <scope>NUCLEOTIDE SEQUENCE</scope>
</reference>
<evidence type="ECO:0000313" key="1">
    <source>
        <dbReference type="Ensembl" id="ENSAPEP00000021393.1"/>
    </source>
</evidence>
<sequence length="115" mass="13150">SLSVLSFCLRSPSHSVGNTFLAVKHGYVSSMTWGCMSPKVIFQHDKNPKHIAKTTQGFPKRKNAKTSAALWEHLWGMLKKTKSRRQSISNYYQETQHKQRTQDFPHQALLAPIII</sequence>
<organism evidence="1 2">
    <name type="scientific">Amphiprion percula</name>
    <name type="common">Orange clownfish</name>
    <name type="synonym">Lutjanus percula</name>
    <dbReference type="NCBI Taxonomy" id="161767"/>
    <lineage>
        <taxon>Eukaryota</taxon>
        <taxon>Metazoa</taxon>
        <taxon>Chordata</taxon>
        <taxon>Craniata</taxon>
        <taxon>Vertebrata</taxon>
        <taxon>Euteleostomi</taxon>
        <taxon>Actinopterygii</taxon>
        <taxon>Neopterygii</taxon>
        <taxon>Teleostei</taxon>
        <taxon>Neoteleostei</taxon>
        <taxon>Acanthomorphata</taxon>
        <taxon>Ovalentaria</taxon>
        <taxon>Pomacentridae</taxon>
        <taxon>Amphiprion</taxon>
    </lineage>
</organism>
<dbReference type="Ensembl" id="ENSAPET00000021962.1">
    <property type="protein sequence ID" value="ENSAPEP00000021393.1"/>
    <property type="gene ID" value="ENSAPEG00000015270.1"/>
</dbReference>
<keyword evidence="2" id="KW-1185">Reference proteome</keyword>
<proteinExistence type="predicted"/>
<dbReference type="Proteomes" id="UP000265080">
    <property type="component" value="Chromosome 20"/>
</dbReference>
<name>A0A3P8TBY4_AMPPE</name>
<dbReference type="AlphaFoldDB" id="A0A3P8TBY4"/>
<evidence type="ECO:0000313" key="2">
    <source>
        <dbReference type="Proteomes" id="UP000265080"/>
    </source>
</evidence>
<accession>A0A3P8TBY4</accession>
<reference evidence="1" key="2">
    <citation type="submission" date="2025-08" db="UniProtKB">
        <authorList>
            <consortium name="Ensembl"/>
        </authorList>
    </citation>
    <scope>IDENTIFICATION</scope>
</reference>
<reference evidence="1" key="3">
    <citation type="submission" date="2025-09" db="UniProtKB">
        <authorList>
            <consortium name="Ensembl"/>
        </authorList>
    </citation>
    <scope>IDENTIFICATION</scope>
</reference>